<dbReference type="Pfam" id="PF00196">
    <property type="entry name" value="GerE"/>
    <property type="match status" value="1"/>
</dbReference>
<organism evidence="7 8">
    <name type="scientific">Novosphingobium pokkalii</name>
    <dbReference type="NCBI Taxonomy" id="1770194"/>
    <lineage>
        <taxon>Bacteria</taxon>
        <taxon>Pseudomonadati</taxon>
        <taxon>Pseudomonadota</taxon>
        <taxon>Alphaproteobacteria</taxon>
        <taxon>Sphingomonadales</taxon>
        <taxon>Sphingomonadaceae</taxon>
        <taxon>Novosphingobium</taxon>
    </lineage>
</organism>
<dbReference type="PROSITE" id="PS00622">
    <property type="entry name" value="HTH_LUXR_1"/>
    <property type="match status" value="1"/>
</dbReference>
<feature type="domain" description="Response regulatory" evidence="6">
    <location>
        <begin position="71"/>
        <end position="189"/>
    </location>
</feature>
<comment type="caution">
    <text evidence="4">Lacks conserved residue(s) required for the propagation of feature annotation.</text>
</comment>
<dbReference type="Gene3D" id="1.10.10.10">
    <property type="entry name" value="Winged helix-like DNA-binding domain superfamily/Winged helix DNA-binding domain"/>
    <property type="match status" value="1"/>
</dbReference>
<name>A0ABV7V2T0_9SPHN</name>
<feature type="domain" description="HTH luxR-type" evidence="5">
    <location>
        <begin position="205"/>
        <end position="270"/>
    </location>
</feature>
<evidence type="ECO:0000256" key="4">
    <source>
        <dbReference type="PROSITE-ProRule" id="PRU00169"/>
    </source>
</evidence>
<evidence type="ECO:0000313" key="7">
    <source>
        <dbReference type="EMBL" id="MFC3671217.1"/>
    </source>
</evidence>
<dbReference type="EMBL" id="JBHRYE010000011">
    <property type="protein sequence ID" value="MFC3671217.1"/>
    <property type="molecule type" value="Genomic_DNA"/>
</dbReference>
<dbReference type="PANTHER" id="PTHR44688">
    <property type="entry name" value="DNA-BINDING TRANSCRIPTIONAL ACTIVATOR DEVR_DOSR"/>
    <property type="match status" value="1"/>
</dbReference>
<dbReference type="PRINTS" id="PR00038">
    <property type="entry name" value="HTHLUXR"/>
</dbReference>
<dbReference type="InterPro" id="IPR036388">
    <property type="entry name" value="WH-like_DNA-bd_sf"/>
</dbReference>
<dbReference type="InterPro" id="IPR000792">
    <property type="entry name" value="Tscrpt_reg_LuxR_C"/>
</dbReference>
<dbReference type="Proteomes" id="UP001595683">
    <property type="component" value="Unassembled WGS sequence"/>
</dbReference>
<dbReference type="CDD" id="cd06170">
    <property type="entry name" value="LuxR_C_like"/>
    <property type="match status" value="1"/>
</dbReference>
<dbReference type="SUPFAM" id="SSF46894">
    <property type="entry name" value="C-terminal effector domain of the bipartite response regulators"/>
    <property type="match status" value="1"/>
</dbReference>
<dbReference type="PROSITE" id="PS50043">
    <property type="entry name" value="HTH_LUXR_2"/>
    <property type="match status" value="1"/>
</dbReference>
<evidence type="ECO:0000256" key="2">
    <source>
        <dbReference type="ARBA" id="ARBA00023125"/>
    </source>
</evidence>
<dbReference type="SMART" id="SM00448">
    <property type="entry name" value="REC"/>
    <property type="match status" value="1"/>
</dbReference>
<sequence length="279" mass="30446">MYSKSAWMRPTDQGTIAASITGYRKYRNGPFDTVPLRYLSGMLRSKADFSYNGTGSVGRTRMGEINVGQSTVHIVDSDPAHRRDLAQMVRQLGLDCHPFAAFSDLMEAMGYLPAGCILLAWRDRAANEAAALGAVVRSVLLQRPEMAVVIMAASPTIADVVQALRAGAIDFLEIPVQTEMLRPVLDHGFAVLPARVARQQRIGQASALTTQLTPREQEVLRGVVAGLTNRAIAERLRIGVRTVEMHRGNIMQKLQMDNLAALIRFAILTGILDHGLDAA</sequence>
<keyword evidence="2" id="KW-0238">DNA-binding</keyword>
<keyword evidence="8" id="KW-1185">Reference proteome</keyword>
<dbReference type="InterPro" id="IPR001789">
    <property type="entry name" value="Sig_transdc_resp-reg_receiver"/>
</dbReference>
<comment type="caution">
    <text evidence="7">The sequence shown here is derived from an EMBL/GenBank/DDBJ whole genome shotgun (WGS) entry which is preliminary data.</text>
</comment>
<dbReference type="RefSeq" id="WP_191322489.1">
    <property type="nucleotide sequence ID" value="NZ_BMZP01000001.1"/>
</dbReference>
<reference evidence="8" key="1">
    <citation type="journal article" date="2019" name="Int. J. Syst. Evol. Microbiol.">
        <title>The Global Catalogue of Microorganisms (GCM) 10K type strain sequencing project: providing services to taxonomists for standard genome sequencing and annotation.</title>
        <authorList>
            <consortium name="The Broad Institute Genomics Platform"/>
            <consortium name="The Broad Institute Genome Sequencing Center for Infectious Disease"/>
            <person name="Wu L."/>
            <person name="Ma J."/>
        </authorList>
    </citation>
    <scope>NUCLEOTIDE SEQUENCE [LARGE SCALE GENOMIC DNA]</scope>
    <source>
        <strain evidence="8">KCTC 42224</strain>
    </source>
</reference>
<dbReference type="PANTHER" id="PTHR44688:SF16">
    <property type="entry name" value="DNA-BINDING TRANSCRIPTIONAL ACTIVATOR DEVR_DOSR"/>
    <property type="match status" value="1"/>
</dbReference>
<evidence type="ECO:0000313" key="8">
    <source>
        <dbReference type="Proteomes" id="UP001595683"/>
    </source>
</evidence>
<dbReference type="PROSITE" id="PS50110">
    <property type="entry name" value="RESPONSE_REGULATORY"/>
    <property type="match status" value="1"/>
</dbReference>
<dbReference type="InterPro" id="IPR011006">
    <property type="entry name" value="CheY-like_superfamily"/>
</dbReference>
<evidence type="ECO:0000256" key="3">
    <source>
        <dbReference type="ARBA" id="ARBA00023163"/>
    </source>
</evidence>
<dbReference type="Gene3D" id="3.40.50.2300">
    <property type="match status" value="1"/>
</dbReference>
<keyword evidence="1" id="KW-0805">Transcription regulation</keyword>
<evidence type="ECO:0000259" key="5">
    <source>
        <dbReference type="PROSITE" id="PS50043"/>
    </source>
</evidence>
<gene>
    <name evidence="7" type="ORF">ACFOOT_07265</name>
</gene>
<accession>A0ABV7V2T0</accession>
<protein>
    <submittedName>
        <fullName evidence="7">Response regulator transcription factor</fullName>
    </submittedName>
</protein>
<dbReference type="SMART" id="SM00421">
    <property type="entry name" value="HTH_LUXR"/>
    <property type="match status" value="1"/>
</dbReference>
<evidence type="ECO:0000259" key="6">
    <source>
        <dbReference type="PROSITE" id="PS50110"/>
    </source>
</evidence>
<keyword evidence="3" id="KW-0804">Transcription</keyword>
<dbReference type="SUPFAM" id="SSF52172">
    <property type="entry name" value="CheY-like"/>
    <property type="match status" value="1"/>
</dbReference>
<evidence type="ECO:0000256" key="1">
    <source>
        <dbReference type="ARBA" id="ARBA00023015"/>
    </source>
</evidence>
<proteinExistence type="predicted"/>
<dbReference type="InterPro" id="IPR016032">
    <property type="entry name" value="Sig_transdc_resp-reg_C-effctor"/>
</dbReference>